<dbReference type="InterPro" id="IPR010730">
    <property type="entry name" value="HET"/>
</dbReference>
<dbReference type="OrthoDB" id="270167at2759"/>
<evidence type="ECO:0000259" key="2">
    <source>
        <dbReference type="Pfam" id="PF06985"/>
    </source>
</evidence>
<evidence type="ECO:0000313" key="4">
    <source>
        <dbReference type="EMBL" id="WPB04741.1"/>
    </source>
</evidence>
<gene>
    <name evidence="3" type="ORF">CB0940_08174</name>
    <name evidence="4" type="ORF">RHO25_009388</name>
</gene>
<dbReference type="InterPro" id="IPR052895">
    <property type="entry name" value="HetReg/Transcr_Mod"/>
</dbReference>
<feature type="domain" description="Heterokaryon incompatibility" evidence="2">
    <location>
        <begin position="128"/>
        <end position="271"/>
    </location>
</feature>
<dbReference type="PANTHER" id="PTHR24148:SF73">
    <property type="entry name" value="HET DOMAIN PROTEIN (AFU_ORTHOLOGUE AFUA_8G01020)"/>
    <property type="match status" value="1"/>
</dbReference>
<dbReference type="EMBL" id="CP134189">
    <property type="protein sequence ID" value="WPB04741.1"/>
    <property type="molecule type" value="Genomic_DNA"/>
</dbReference>
<organism evidence="3 5">
    <name type="scientific">Cercospora beticola</name>
    <name type="common">Sugarbeet leaf spot fungus</name>
    <dbReference type="NCBI Taxonomy" id="122368"/>
    <lineage>
        <taxon>Eukaryota</taxon>
        <taxon>Fungi</taxon>
        <taxon>Dikarya</taxon>
        <taxon>Ascomycota</taxon>
        <taxon>Pezizomycotina</taxon>
        <taxon>Dothideomycetes</taxon>
        <taxon>Dothideomycetidae</taxon>
        <taxon>Mycosphaerellales</taxon>
        <taxon>Mycosphaerellaceae</taxon>
        <taxon>Cercospora</taxon>
    </lineage>
</organism>
<reference evidence="4 6" key="2">
    <citation type="submission" date="2023-09" db="EMBL/GenBank/DDBJ databases">
        <title>Complete-Gapless Cercospora beticola genome.</title>
        <authorList>
            <person name="Wyatt N.A."/>
            <person name="Spanner R.E."/>
            <person name="Bolton M.D."/>
        </authorList>
    </citation>
    <scope>NUCLEOTIDE SEQUENCE [LARGE SCALE GENOMIC DNA]</scope>
    <source>
        <strain evidence="4">Cb09-40</strain>
    </source>
</reference>
<evidence type="ECO:0000313" key="5">
    <source>
        <dbReference type="Proteomes" id="UP000230605"/>
    </source>
</evidence>
<protein>
    <recommendedName>
        <fullName evidence="2">Heterokaryon incompatibility domain-containing protein</fullName>
    </recommendedName>
</protein>
<reference evidence="3 5" key="1">
    <citation type="submission" date="2015-10" db="EMBL/GenBank/DDBJ databases">
        <title>The cercosporin biosynthetic gene cluster was horizontally transferred to several fungal lineages and shown to be expanded in Cercospora beticola based on microsynteny with recipient genomes.</title>
        <authorList>
            <person name="De Jonge R."/>
            <person name="Ebert M.K."/>
            <person name="Suttle J.C."/>
            <person name="Jurick Ii W.M."/>
            <person name="Secor G.A."/>
            <person name="Thomma B.P."/>
            <person name="Van De Peer Y."/>
            <person name="Bolton M.D."/>
        </authorList>
    </citation>
    <scope>NUCLEOTIDE SEQUENCE [LARGE SCALE GENOMIC DNA]</scope>
    <source>
        <strain evidence="3 5">09-40</strain>
    </source>
</reference>
<dbReference type="EMBL" id="LKMD01000104">
    <property type="protein sequence ID" value="PIA95109.1"/>
    <property type="molecule type" value="Genomic_DNA"/>
</dbReference>
<feature type="region of interest" description="Disordered" evidence="1">
    <location>
        <begin position="50"/>
        <end position="100"/>
    </location>
</feature>
<name>A0A2G5HRE4_CERBT</name>
<dbReference type="Proteomes" id="UP000230605">
    <property type="component" value="Chromosome 6"/>
</dbReference>
<evidence type="ECO:0000256" key="1">
    <source>
        <dbReference type="SAM" id="MobiDB-lite"/>
    </source>
</evidence>
<evidence type="ECO:0000313" key="6">
    <source>
        <dbReference type="Proteomes" id="UP001302367"/>
    </source>
</evidence>
<proteinExistence type="predicted"/>
<keyword evidence="6" id="KW-1185">Reference proteome</keyword>
<dbReference type="PANTHER" id="PTHR24148">
    <property type="entry name" value="ANKYRIN REPEAT DOMAIN-CONTAINING PROTEIN 39 HOMOLOG-RELATED"/>
    <property type="match status" value="1"/>
</dbReference>
<sequence>MRLDIDKPIGEGFDSPEDLRAAIAEISKHTESRGEQLNWANHLKFLTADLSAEKSAEESGSDSTEDADEDADEDNAEHSDAGSVAPSEDDEDDEDDCSCNDADIRNFSHNDRQLRLTTKSETPDCCHYIAVSYCWTSTGQAPYMGEPFTLQTSSNEPRPTSCPSSLLDRVIQFASWKQVSLIWIDQECIDQSDPQDKNVGIQSMDLVYQQASYCLAVLEATITEQRHLTALSELLENNVEMDDLDMIRDVCEALRIVMSDQWFERAWCLQESVSGNRQMTLLVRCSEDLEVPGLLGSAVTGCFEMELSELHHTIVSSLGLHLDQVAELLEPAILKRHQQVINDWYENMAPDVSGDFDIDFRTVCNAAQALNYLSRRQNSVVADRLAILANMCRYEIRLDIQAVDALGFGFSICAYIMAVLNGDFSIDAAYSDWKMTGRTGRQDYLVSGPPDRQSAIHSPRPYSWFIAEDATLNKLPYFDHDANPLRIAVLPGPLMSGLGVHGCIWLADHSLDLSSLVSTFRSLQATEILIALQSPSWEDSVSTTWEPKYFSLEDARAQFLISLLCHLYKHKYFALHNHIWTSHKRRPTTSQLQTPEIASWAAASFEEIVNIETETIKLPHPFPSFKTTKPRYQAKHPFVSLNTRVTKHLIQTILSTSSLIVARPRNSSPDSKESYAAFFDKHVKLGDIIFTPRSNGTLGVVPGYSWYPHVWLLDKLRTDNEGGHCVTATSRGFVRGSWIGNDEFEETLLLK</sequence>
<accession>A0A2G5HRE4</accession>
<feature type="compositionally biased region" description="Acidic residues" evidence="1">
    <location>
        <begin position="87"/>
        <end position="98"/>
    </location>
</feature>
<dbReference type="Proteomes" id="UP001302367">
    <property type="component" value="Chromosome 6"/>
</dbReference>
<dbReference type="AlphaFoldDB" id="A0A2G5HRE4"/>
<dbReference type="Pfam" id="PF06985">
    <property type="entry name" value="HET"/>
    <property type="match status" value="1"/>
</dbReference>
<feature type="compositionally biased region" description="Acidic residues" evidence="1">
    <location>
        <begin position="59"/>
        <end position="75"/>
    </location>
</feature>
<evidence type="ECO:0000313" key="3">
    <source>
        <dbReference type="EMBL" id="PIA95109.1"/>
    </source>
</evidence>